<dbReference type="Proteomes" id="UP000010793">
    <property type="component" value="Chromosome"/>
</dbReference>
<dbReference type="PANTHER" id="PTHR43493:SF5">
    <property type="entry name" value="DNA GYRASE SUBUNIT A, CHLOROPLASTIC_MITOCHONDRIAL"/>
    <property type="match status" value="1"/>
</dbReference>
<dbReference type="SMART" id="SM00434">
    <property type="entry name" value="TOP4c"/>
    <property type="match status" value="1"/>
</dbReference>
<dbReference type="GO" id="GO:0003677">
    <property type="term" value="F:DNA binding"/>
    <property type="evidence" value="ECO:0007669"/>
    <property type="project" value="UniProtKB-UniRule"/>
</dbReference>
<dbReference type="InterPro" id="IPR013760">
    <property type="entry name" value="Topo_IIA-like_dom_sf"/>
</dbReference>
<dbReference type="GO" id="GO:0006261">
    <property type="term" value="P:DNA-templated DNA replication"/>
    <property type="evidence" value="ECO:0007669"/>
    <property type="project" value="UniProtKB-UniRule"/>
</dbReference>
<protein>
    <recommendedName>
        <fullName evidence="9">DNA gyrase subunit A</fullName>
        <ecNumber evidence="9">5.6.2.2</ecNumber>
    </recommendedName>
</protein>
<evidence type="ECO:0000256" key="11">
    <source>
        <dbReference type="SAM" id="Phobius"/>
    </source>
</evidence>
<evidence type="ECO:0000313" key="13">
    <source>
        <dbReference type="EMBL" id="AGA66164.1"/>
    </source>
</evidence>
<dbReference type="NCBIfam" id="NF004044">
    <property type="entry name" value="PRK05561.1"/>
    <property type="match status" value="1"/>
</dbReference>
<dbReference type="PANTHER" id="PTHR43493">
    <property type="entry name" value="DNA GYRASE/TOPOISOMERASE SUBUNIT A"/>
    <property type="match status" value="1"/>
</dbReference>
<dbReference type="HAMAP" id="MF_01897">
    <property type="entry name" value="GyrA"/>
    <property type="match status" value="1"/>
</dbReference>
<dbReference type="Gene3D" id="2.120.10.90">
    <property type="entry name" value="DNA gyrase/topoisomerase IV, subunit A, C-terminal"/>
    <property type="match status" value="1"/>
</dbReference>
<accession>A0A3B6VLZ5</accession>
<evidence type="ECO:0000256" key="5">
    <source>
        <dbReference type="ARBA" id="ARBA00023029"/>
    </source>
</evidence>
<sequence length="864" mass="96660">MAVKKNNNDNTEERKYSTLTKDILKRVDHISIENELKESYLNYAMSVIVSRALPDVRDGLKPVHRRILYAMYDANLTHDKPYKKSAATVGEVLARYHPHGDAAVYGTMVRMAQDFSMRYLLVDGQGNFGSVDDDPPAAMRYTEARMTKFAEEMLNDIEKETVKFVPNFDDSRTEPSVLPATVPQLLVNGSMGIAIGMATNMPPHNLKEVVNAIVYYIDHQDAEIKDLMRYIQGPDFPTAGIIYGKEGIKEAYTTGKGRIKLRARLEIEETKKDREAIVVKELPYGVVKTNLHEKIAELVKQGKIEGVADIRDESSNRSGIRLIIELKKGVATQIVLNQLWKHTDLEITFGIINLALVNGEPKVLNLKELIKYFVDHRVEVITKRTEYDLNQAKAKAHILEGLLIAQANIEEVIRIIRQSENTEAARNTLMSKFKLSEKQAQAILDMPLKRLTALEKLKIEQELQQLREFIAYCEDLLAHPEKILAVIKDELKNIAEKYGDDRRSEIIGKTNDTEIDEEDLIHDEDVAVSITTQGFIKRVPASSYRTQGRGGVGVQGGKSQGEHYIEHLFVASTKDYLFIFTDRGKAFWMKVHEIPALTKTSQGKSIKFILNLAPDEKITSYFTVSDFNPKQSIIMVTKMGTIKKMELKHLENAKKRGILALTLENNDELIGVSAVESGDDFIMTTASGLALRINEQKVRNMGRAAAGVKGITLDDNDICVSGNGIHKGESLIVITENGIGKRLSSKQFNAKGRGGKGQIYIKPDNKTGNVVSVKTVGDKDEIMVVTTDDMTIKIKADSIPELGRNAKGVKIVNISDGAKVSDLAVVPADTEKIKINKQKIILLSLYFLIRAFLYFTITLKSKNK</sequence>
<evidence type="ECO:0000256" key="2">
    <source>
        <dbReference type="ARBA" id="ARBA00008263"/>
    </source>
</evidence>
<dbReference type="InterPro" id="IPR002205">
    <property type="entry name" value="Topo_IIA_dom_A"/>
</dbReference>
<dbReference type="Pfam" id="PF03989">
    <property type="entry name" value="DNA_gyraseA_C"/>
    <property type="match status" value="6"/>
</dbReference>
<dbReference type="AlphaFoldDB" id="A0A3B6VLZ5"/>
<dbReference type="GO" id="GO:0034335">
    <property type="term" value="F:DNA negative supercoiling activity"/>
    <property type="evidence" value="ECO:0007669"/>
    <property type="project" value="UniProtKB-ARBA"/>
</dbReference>
<dbReference type="PROSITE" id="PS52040">
    <property type="entry name" value="TOPO_IIA"/>
    <property type="match status" value="1"/>
</dbReference>
<gene>
    <name evidence="9" type="primary">gyrA</name>
    <name evidence="13" type="ORF">BPP43_04450</name>
</gene>
<keyword evidence="6 9" id="KW-0238">DNA-binding</keyword>
<keyword evidence="9" id="KW-0963">Cytoplasm</keyword>
<dbReference type="InterPro" id="IPR013757">
    <property type="entry name" value="Topo_IIA_A_a_sf"/>
</dbReference>
<name>A0A3B6VLZ5_BRAPL</name>
<evidence type="ECO:0000256" key="9">
    <source>
        <dbReference type="HAMAP-Rule" id="MF_01897"/>
    </source>
</evidence>
<keyword evidence="11" id="KW-0812">Transmembrane</keyword>
<dbReference type="GO" id="GO:0005524">
    <property type="term" value="F:ATP binding"/>
    <property type="evidence" value="ECO:0007669"/>
    <property type="project" value="UniProtKB-UniRule"/>
</dbReference>
<dbReference type="SUPFAM" id="SSF101904">
    <property type="entry name" value="GyrA/ParC C-terminal domain-like"/>
    <property type="match status" value="1"/>
</dbReference>
<evidence type="ECO:0000259" key="12">
    <source>
        <dbReference type="PROSITE" id="PS52040"/>
    </source>
</evidence>
<keyword evidence="3 9" id="KW-0547">Nucleotide-binding</keyword>
<comment type="subcellular location">
    <subcellularLocation>
        <location evidence="9">Cytoplasm</location>
    </subcellularLocation>
</comment>
<dbReference type="InterPro" id="IPR013758">
    <property type="entry name" value="Topo_IIA_A/C_ab"/>
</dbReference>
<evidence type="ECO:0000256" key="10">
    <source>
        <dbReference type="PROSITE-ProRule" id="PRU01384"/>
    </source>
</evidence>
<keyword evidence="7 9" id="KW-0413">Isomerase</keyword>
<evidence type="ECO:0000256" key="3">
    <source>
        <dbReference type="ARBA" id="ARBA00022741"/>
    </source>
</evidence>
<dbReference type="NCBIfam" id="NF004043">
    <property type="entry name" value="PRK05560.1"/>
    <property type="match status" value="1"/>
</dbReference>
<reference evidence="13 14" key="1">
    <citation type="journal article" date="2013" name="Genome Announc.">
        <title>Complete Genome Sequence of the Porcine Strain Brachyspira pilosicoli P43/6/78(T.).</title>
        <authorList>
            <person name="Lin C."/>
            <person name="den Bakker H.C."/>
            <person name="Suzuki H."/>
            <person name="Lefebure T."/>
            <person name="Ponnala L."/>
            <person name="Sun Q."/>
            <person name="Stanhope M.J."/>
            <person name="Wiedmann M."/>
            <person name="Duhamel G.E."/>
        </authorList>
    </citation>
    <scope>NUCLEOTIDE SEQUENCE [LARGE SCALE GENOMIC DNA]</scope>
    <source>
        <strain evidence="13 14">P43/6/78</strain>
    </source>
</reference>
<organism evidence="13 14">
    <name type="scientific">Brachyspira pilosicoli P43/6/78</name>
    <dbReference type="NCBI Taxonomy" id="1042417"/>
    <lineage>
        <taxon>Bacteria</taxon>
        <taxon>Pseudomonadati</taxon>
        <taxon>Spirochaetota</taxon>
        <taxon>Spirochaetia</taxon>
        <taxon>Brachyspirales</taxon>
        <taxon>Brachyspiraceae</taxon>
        <taxon>Brachyspira</taxon>
    </lineage>
</organism>
<dbReference type="InterPro" id="IPR005743">
    <property type="entry name" value="GyrA"/>
</dbReference>
<dbReference type="GO" id="GO:0005694">
    <property type="term" value="C:chromosome"/>
    <property type="evidence" value="ECO:0007669"/>
    <property type="project" value="InterPro"/>
</dbReference>
<keyword evidence="11" id="KW-1133">Transmembrane helix</keyword>
<comment type="subunit">
    <text evidence="9">Heterotetramer, composed of two GyrA and two GyrB chains. In the heterotetramer, GyrA contains the active site tyrosine that forms a transient covalent intermediate with DNA, while GyrB binds cofactors and catalyzes ATP hydrolysis.</text>
</comment>
<evidence type="ECO:0000256" key="7">
    <source>
        <dbReference type="ARBA" id="ARBA00023235"/>
    </source>
</evidence>
<dbReference type="SUPFAM" id="SSF56719">
    <property type="entry name" value="Type II DNA topoisomerase"/>
    <property type="match status" value="1"/>
</dbReference>
<dbReference type="KEGG" id="bpip:BPP43_04450"/>
<keyword evidence="11" id="KW-0472">Membrane</keyword>
<dbReference type="GO" id="GO:0006265">
    <property type="term" value="P:DNA topological change"/>
    <property type="evidence" value="ECO:0007669"/>
    <property type="project" value="UniProtKB-UniRule"/>
</dbReference>
<dbReference type="InterPro" id="IPR006691">
    <property type="entry name" value="GyrA/parC_rep"/>
</dbReference>
<keyword evidence="5 9" id="KW-0799">Topoisomerase</keyword>
<feature type="short sequence motif" description="GyrA-box" evidence="9">
    <location>
        <begin position="547"/>
        <end position="553"/>
    </location>
</feature>
<comment type="subunit">
    <text evidence="8">Heterotetramer composed of ParC and ParE.</text>
</comment>
<dbReference type="FunFam" id="3.90.199.10:FF:000001">
    <property type="entry name" value="DNA gyrase subunit A"/>
    <property type="match status" value="1"/>
</dbReference>
<dbReference type="FunFam" id="2.120.10.90:FF:000005">
    <property type="entry name" value="DNA topoisomerase 4 subunit A"/>
    <property type="match status" value="1"/>
</dbReference>
<evidence type="ECO:0000256" key="6">
    <source>
        <dbReference type="ARBA" id="ARBA00023125"/>
    </source>
</evidence>
<evidence type="ECO:0000256" key="4">
    <source>
        <dbReference type="ARBA" id="ARBA00022840"/>
    </source>
</evidence>
<keyword evidence="4 9" id="KW-0067">ATP-binding</keyword>
<evidence type="ECO:0000256" key="1">
    <source>
        <dbReference type="ARBA" id="ARBA00000185"/>
    </source>
</evidence>
<feature type="domain" description="Topo IIA-type catalytic" evidence="12">
    <location>
        <begin position="53"/>
        <end position="520"/>
    </location>
</feature>
<dbReference type="FunFam" id="1.10.268.10:FF:000001">
    <property type="entry name" value="DNA gyrase subunit A"/>
    <property type="match status" value="1"/>
</dbReference>
<dbReference type="Gene3D" id="1.10.268.10">
    <property type="entry name" value="Topoisomerase, domain 3"/>
    <property type="match status" value="1"/>
</dbReference>
<evidence type="ECO:0000313" key="14">
    <source>
        <dbReference type="Proteomes" id="UP000010793"/>
    </source>
</evidence>
<feature type="transmembrane region" description="Helical" evidence="11">
    <location>
        <begin position="840"/>
        <end position="859"/>
    </location>
</feature>
<dbReference type="Pfam" id="PF00521">
    <property type="entry name" value="DNA_topoisoIV"/>
    <property type="match status" value="1"/>
</dbReference>
<dbReference type="CDD" id="cd00187">
    <property type="entry name" value="TOP4c"/>
    <property type="match status" value="1"/>
</dbReference>
<keyword evidence="14" id="KW-1185">Reference proteome</keyword>
<dbReference type="InterPro" id="IPR050220">
    <property type="entry name" value="Type_II_DNA_Topoisomerases"/>
</dbReference>
<dbReference type="Gene3D" id="3.30.1360.40">
    <property type="match status" value="1"/>
</dbReference>
<comment type="similarity">
    <text evidence="2 9">Belongs to the type II topoisomerase GyrA/ParC subunit family.</text>
</comment>
<dbReference type="EMBL" id="CP002873">
    <property type="protein sequence ID" value="AGA66164.1"/>
    <property type="molecule type" value="Genomic_DNA"/>
</dbReference>
<dbReference type="FunFam" id="3.30.1360.40:FF:000002">
    <property type="entry name" value="DNA gyrase subunit A"/>
    <property type="match status" value="1"/>
</dbReference>
<dbReference type="Gene3D" id="3.90.199.10">
    <property type="entry name" value="Topoisomerase II, domain 5"/>
    <property type="match status" value="1"/>
</dbReference>
<dbReference type="GO" id="GO:0005737">
    <property type="term" value="C:cytoplasm"/>
    <property type="evidence" value="ECO:0007669"/>
    <property type="project" value="UniProtKB-SubCell"/>
</dbReference>
<feature type="active site" description="O-(5'-phospho-DNA)-tyrosine intermediate" evidence="9 10">
    <location>
        <position position="141"/>
    </location>
</feature>
<comment type="catalytic activity">
    <reaction evidence="1 9 10">
        <text>ATP-dependent breakage, passage and rejoining of double-stranded DNA.</text>
        <dbReference type="EC" id="5.6.2.2"/>
    </reaction>
</comment>
<comment type="miscellaneous">
    <text evidence="9">Few gyrases are as efficient as E.coli at forming negative supercoils. Not all organisms have 2 type II topoisomerases; in organisms with a single type II topoisomerase this enzyme also has to decatenate newly replicated chromosomes.</text>
</comment>
<evidence type="ECO:0000256" key="8">
    <source>
        <dbReference type="ARBA" id="ARBA00063644"/>
    </source>
</evidence>
<comment type="function">
    <text evidence="9">A type II topoisomerase that negatively supercoils closed circular double-stranded (ds) DNA in an ATP-dependent manner to modulate DNA topology and maintain chromosomes in an underwound state. Negative supercoiling favors strand separation, and DNA replication, transcription, recombination and repair, all of which involve strand separation. Also able to catalyze the interconversion of other topological isomers of dsDNA rings, including catenanes and knotted rings. Type II topoisomerases break and join 2 DNA strands simultaneously in an ATP-dependent manner.</text>
</comment>
<dbReference type="NCBIfam" id="TIGR01063">
    <property type="entry name" value="gyrA"/>
    <property type="match status" value="1"/>
</dbReference>
<proteinExistence type="inferred from homology"/>
<dbReference type="RefSeq" id="WP_015274263.1">
    <property type="nucleotide sequence ID" value="NC_019908.1"/>
</dbReference>
<dbReference type="GO" id="GO:0009330">
    <property type="term" value="C:DNA topoisomerase type II (double strand cut, ATP-hydrolyzing) complex"/>
    <property type="evidence" value="ECO:0007669"/>
    <property type="project" value="TreeGrafter"/>
</dbReference>
<dbReference type="InterPro" id="IPR035516">
    <property type="entry name" value="Gyrase/topoIV_suA_C"/>
</dbReference>
<dbReference type="EC" id="5.6.2.2" evidence="9"/>